<sequence>MSSARSSFLSRDKYGYDLVVATTQASINSGLHKYLAENEFKDQFLCFKIDPGNGKYFDVPLKMLLDETKVNPFDIPAGTDAADPRIQTLTAAKFALGIKMTVGVPQGVNPKNLDIVTLGSSAESVLFNMYCKDITVIENYMNWGMHKWNVTSQPEGTPWYVQTRVNLTMSELDESLKTDYFDKHPDERDAIRARLKPLGDMAFSIQQLNFDLANALLQSPPTFKGLEEGTWPSNALKTAFADVWFKAAKERGLPIMSLQAVINKPDPSQLHLTDYERQVSVYKGATGNANRDKNLTTLDYLCAVNNNRLPLPAPFDWNWVDSANMNSQAGVVCINRNTIANFLAGKLLPIAQRSCISVEAYVSVKSGGDATYAWRLETGQVPQVIINPKGKDVLSIAYYGEAKDNAAAGATTGEFYLNSSYSLEVQLEGLRVRVRQRLQIYIYAEWNTSGTGCTVYDTVLTDWYQIDVDGYGNLSMSWTATKDPEDYSTKPALNSFLDFFANINDLLDDIGDKVRPFVDRQLKRVDFGTIQSFIFPGGRVFAFKNARWSDNQDLLADITYADTTAEASQRSLAIEPVLMQSRTQQAETLQVAPRIVTASSELIQNYIQAEIVAPRSKFEALQTGDGHALLFGLDPGGSFHVIQEHSGNADVRTGWQVLDLSTLVISTVFRNQAAVVRSFDVAQSAVNGTVSMAMAITANGEDHLFLSLGNPSSDTAWTGNASWVQYTFDAEGQQMSNITIVGILFAETSEKQQYIIVDIDRTDNSSVKKIERYYVDPTQETGRYWVKHDISVDVEDASYQSCIGRRSMNDEVDGTYTSGTVKGKPQLVYLPVVNQWGPGPAETVRMSLPNKVVPTAITTARNTDKQSPLYATTDLYAIGDSTLYRFPAESLSSPQALATSSVLAGTDQLAAMTHDGITTIWGKNASDQVYYLSCPASQLAVPGAWSTPMPIASGVERMSAYANRADGGNTIFTSGGGKLQRLVQSTAAASKVWRVEDIKLAVPATTKALAFKSYTTTVRVADENDVGVPNAVVTLTAKNRTPVYIHGLYYVLSSVPVQVTADASGLLSIVEAITNINGSVLSVSADGGTTIEVNPMEKSFQKLASLDSETSLRNASFPTNVKAGGIIGAPQTAPLVKEGTPSADVTAVAQGMQNLKKAYASAGAAGALSLAAGPSVVPTTMFFASSTSDVAAAAGDLFRYLKTGVEAAVDVFVDAVTQAWSFVVTIAGKAYRAVLDTVEAVVGALECVWDKIKTGVQDLMRYVEFLFEWDDIRRTKDVLHNMIRLYLKDKVDGIQTFKAQLDACVQDVEKQVGETFGVKDWSPLGEHATKPLSAGSKDPNKGQTSGSQLLSSHYKNNAVNLSVVGDEPALDVAESLLATLIDALEQEGDVLSSVVQQLVDLGKKFPSMTVGELLTELAGILVDGVLSSAQVVMDALLDVLSSVASALLDALDTKIYIPVISDILGAIGVPSLSFLDLVCWLGAVPLTVVYKLVEDEPPFPDTDLVKRLINASSLDEFKAAIQPQPRQTLTVTSNRPQKSQAVSVERLYQHCHYVAGMLSWANILFVTIEVPEPPGKIRDILGSLTEFNWIAGTSLMALADEFIEKMPVEGTWTKVLSGGALGLTILSKLYFFGPAQSFLKTTRLVQKWPMLIPEDSRTVTATIDAVLTLPTYLVTVVHFAQLAGKPTGKDQDAAIVAECANLCGYFASWLYWAAVIDKEKESQGVIVGFLAFFNFAGGALQVAEGAMDAFVPEK</sequence>
<evidence type="ECO:0000256" key="1">
    <source>
        <dbReference type="SAM" id="MobiDB-lite"/>
    </source>
</evidence>
<dbReference type="EMBL" id="MU853340">
    <property type="protein sequence ID" value="KAK4112979.1"/>
    <property type="molecule type" value="Genomic_DNA"/>
</dbReference>
<keyword evidence="3" id="KW-1185">Reference proteome</keyword>
<protein>
    <submittedName>
        <fullName evidence="2">Uncharacterized protein</fullName>
    </submittedName>
</protein>
<gene>
    <name evidence="2" type="ORF">N656DRAFT_751974</name>
</gene>
<comment type="caution">
    <text evidence="2">The sequence shown here is derived from an EMBL/GenBank/DDBJ whole genome shotgun (WGS) entry which is preliminary data.</text>
</comment>
<dbReference type="Proteomes" id="UP001302812">
    <property type="component" value="Unassembled WGS sequence"/>
</dbReference>
<dbReference type="RefSeq" id="XP_064670549.1">
    <property type="nucleotide sequence ID" value="XM_064813026.1"/>
</dbReference>
<organism evidence="2 3">
    <name type="scientific">Canariomyces notabilis</name>
    <dbReference type="NCBI Taxonomy" id="2074819"/>
    <lineage>
        <taxon>Eukaryota</taxon>
        <taxon>Fungi</taxon>
        <taxon>Dikarya</taxon>
        <taxon>Ascomycota</taxon>
        <taxon>Pezizomycotina</taxon>
        <taxon>Sordariomycetes</taxon>
        <taxon>Sordariomycetidae</taxon>
        <taxon>Sordariales</taxon>
        <taxon>Chaetomiaceae</taxon>
        <taxon>Canariomyces</taxon>
    </lineage>
</organism>
<accession>A0AAN6TEI9</accession>
<dbReference type="GeneID" id="89937151"/>
<reference evidence="2" key="1">
    <citation type="journal article" date="2023" name="Mol. Phylogenet. Evol.">
        <title>Genome-scale phylogeny and comparative genomics of the fungal order Sordariales.</title>
        <authorList>
            <person name="Hensen N."/>
            <person name="Bonometti L."/>
            <person name="Westerberg I."/>
            <person name="Brannstrom I.O."/>
            <person name="Guillou S."/>
            <person name="Cros-Aarteil S."/>
            <person name="Calhoun S."/>
            <person name="Haridas S."/>
            <person name="Kuo A."/>
            <person name="Mondo S."/>
            <person name="Pangilinan J."/>
            <person name="Riley R."/>
            <person name="LaButti K."/>
            <person name="Andreopoulos B."/>
            <person name="Lipzen A."/>
            <person name="Chen C."/>
            <person name="Yan M."/>
            <person name="Daum C."/>
            <person name="Ng V."/>
            <person name="Clum A."/>
            <person name="Steindorff A."/>
            <person name="Ohm R.A."/>
            <person name="Martin F."/>
            <person name="Silar P."/>
            <person name="Natvig D.O."/>
            <person name="Lalanne C."/>
            <person name="Gautier V."/>
            <person name="Ament-Velasquez S.L."/>
            <person name="Kruys A."/>
            <person name="Hutchinson M.I."/>
            <person name="Powell A.J."/>
            <person name="Barry K."/>
            <person name="Miller A.N."/>
            <person name="Grigoriev I.V."/>
            <person name="Debuchy R."/>
            <person name="Gladieux P."/>
            <person name="Hiltunen Thoren M."/>
            <person name="Johannesson H."/>
        </authorList>
    </citation>
    <scope>NUCLEOTIDE SEQUENCE</scope>
    <source>
        <strain evidence="2">CBS 508.74</strain>
    </source>
</reference>
<evidence type="ECO:0000313" key="2">
    <source>
        <dbReference type="EMBL" id="KAK4112979.1"/>
    </source>
</evidence>
<reference evidence="2" key="2">
    <citation type="submission" date="2023-05" db="EMBL/GenBank/DDBJ databases">
        <authorList>
            <consortium name="Lawrence Berkeley National Laboratory"/>
            <person name="Steindorff A."/>
            <person name="Hensen N."/>
            <person name="Bonometti L."/>
            <person name="Westerberg I."/>
            <person name="Brannstrom I.O."/>
            <person name="Guillou S."/>
            <person name="Cros-Aarteil S."/>
            <person name="Calhoun S."/>
            <person name="Haridas S."/>
            <person name="Kuo A."/>
            <person name="Mondo S."/>
            <person name="Pangilinan J."/>
            <person name="Riley R."/>
            <person name="Labutti K."/>
            <person name="Andreopoulos B."/>
            <person name="Lipzen A."/>
            <person name="Chen C."/>
            <person name="Yanf M."/>
            <person name="Daum C."/>
            <person name="Ng V."/>
            <person name="Clum A."/>
            <person name="Ohm R."/>
            <person name="Martin F."/>
            <person name="Silar P."/>
            <person name="Natvig D."/>
            <person name="Lalanne C."/>
            <person name="Gautier V."/>
            <person name="Ament-Velasquez S.L."/>
            <person name="Kruys A."/>
            <person name="Hutchinson M.I."/>
            <person name="Powell A.J."/>
            <person name="Barry K."/>
            <person name="Miller A.N."/>
            <person name="Grigoriev I.V."/>
            <person name="Debuchy R."/>
            <person name="Gladieux P."/>
            <person name="Thoren M.H."/>
            <person name="Johannesson H."/>
        </authorList>
    </citation>
    <scope>NUCLEOTIDE SEQUENCE</scope>
    <source>
        <strain evidence="2">CBS 508.74</strain>
    </source>
</reference>
<proteinExistence type="predicted"/>
<evidence type="ECO:0000313" key="3">
    <source>
        <dbReference type="Proteomes" id="UP001302812"/>
    </source>
</evidence>
<name>A0AAN6TEI9_9PEZI</name>
<feature type="region of interest" description="Disordered" evidence="1">
    <location>
        <begin position="1322"/>
        <end position="1349"/>
    </location>
</feature>